<protein>
    <submittedName>
        <fullName evidence="1">Uncharacterized protein</fullName>
    </submittedName>
</protein>
<gene>
    <name evidence="1" type="ORF">SAMN05421639_101946</name>
</gene>
<name>A0A1N7I0C4_9FLAO</name>
<evidence type="ECO:0000313" key="2">
    <source>
        <dbReference type="Proteomes" id="UP000186373"/>
    </source>
</evidence>
<organism evidence="1 2">
    <name type="scientific">Chryseobacterium shigense</name>
    <dbReference type="NCBI Taxonomy" id="297244"/>
    <lineage>
        <taxon>Bacteria</taxon>
        <taxon>Pseudomonadati</taxon>
        <taxon>Bacteroidota</taxon>
        <taxon>Flavobacteriia</taxon>
        <taxon>Flavobacteriales</taxon>
        <taxon>Weeksellaceae</taxon>
        <taxon>Chryseobacterium group</taxon>
        <taxon>Chryseobacterium</taxon>
    </lineage>
</organism>
<proteinExistence type="predicted"/>
<keyword evidence="2" id="KW-1185">Reference proteome</keyword>
<dbReference type="RefSeq" id="WP_076505081.1">
    <property type="nucleotide sequence ID" value="NZ_FTNY01000001.1"/>
</dbReference>
<sequence length="351" mass="41887">MDYKILYIEDLEPETRVLTIKNEKFQIETMEPEISIDNIISEINKRNPDLILLDYILTEGEGNNLKYCNAPTIASTLRSLIATEDFKERPIVLMSTKDNIVQSYKRDYTSHDLFDYAITKDCATSKVDKFRNRCISFIEAYKKIKESNFDLYKILNIEKEFLNQKIEIYLSHKSKSIYEYSRFIYEHMIRCSGLLIGEDILSARIGISKESKDWSKILDSLKEAKYNGILSESYNRWWMPKIDLWWKEKLNNKYSLRHYDSDERHEILSRKTNYNLKVINQSKYNNSKNFWTICEETKLPLDPTEGLELLDEEVMPWQDKNYISIKGYLDDIEKYSQKVSELDRKEMRNFK</sequence>
<accession>A0A1N7I0C4</accession>
<evidence type="ECO:0000313" key="1">
    <source>
        <dbReference type="EMBL" id="SIS30519.1"/>
    </source>
</evidence>
<dbReference type="AlphaFoldDB" id="A0A1N7I0C4"/>
<dbReference type="Proteomes" id="UP000186373">
    <property type="component" value="Unassembled WGS sequence"/>
</dbReference>
<reference evidence="2" key="1">
    <citation type="submission" date="2017-01" db="EMBL/GenBank/DDBJ databases">
        <authorList>
            <person name="Varghese N."/>
            <person name="Submissions S."/>
        </authorList>
    </citation>
    <scope>NUCLEOTIDE SEQUENCE [LARGE SCALE GENOMIC DNA]</scope>
    <source>
        <strain evidence="2">DSM 17126</strain>
    </source>
</reference>
<dbReference type="EMBL" id="FTNY01000001">
    <property type="protein sequence ID" value="SIS30519.1"/>
    <property type="molecule type" value="Genomic_DNA"/>
</dbReference>
<dbReference type="OrthoDB" id="6402183at2"/>